<dbReference type="GO" id="GO:0005634">
    <property type="term" value="C:nucleus"/>
    <property type="evidence" value="ECO:0007669"/>
    <property type="project" value="UniProtKB-SubCell"/>
</dbReference>
<reference evidence="6 7" key="1">
    <citation type="submission" date="2013-03" db="EMBL/GenBank/DDBJ databases">
        <title>The Genome Sequence of Cladophialophora psammophila CBS 110553.</title>
        <authorList>
            <consortium name="The Broad Institute Genomics Platform"/>
            <person name="Cuomo C."/>
            <person name="de Hoog S."/>
            <person name="Gorbushina A."/>
            <person name="Walker B."/>
            <person name="Young S.K."/>
            <person name="Zeng Q."/>
            <person name="Gargeya S."/>
            <person name="Fitzgerald M."/>
            <person name="Haas B."/>
            <person name="Abouelleil A."/>
            <person name="Allen A.W."/>
            <person name="Alvarado L."/>
            <person name="Arachchi H.M."/>
            <person name="Berlin A.M."/>
            <person name="Chapman S.B."/>
            <person name="Gainer-Dewar J."/>
            <person name="Goldberg J."/>
            <person name="Griggs A."/>
            <person name="Gujja S."/>
            <person name="Hansen M."/>
            <person name="Howarth C."/>
            <person name="Imamovic A."/>
            <person name="Ireland A."/>
            <person name="Larimer J."/>
            <person name="McCowan C."/>
            <person name="Murphy C."/>
            <person name="Pearson M."/>
            <person name="Poon T.W."/>
            <person name="Priest M."/>
            <person name="Roberts A."/>
            <person name="Saif S."/>
            <person name="Shea T."/>
            <person name="Sisk P."/>
            <person name="Sykes S."/>
            <person name="Wortman J."/>
            <person name="Nusbaum C."/>
            <person name="Birren B."/>
        </authorList>
    </citation>
    <scope>NUCLEOTIDE SEQUENCE [LARGE SCALE GENOMIC DNA]</scope>
    <source>
        <strain evidence="6 7">CBS 110553</strain>
    </source>
</reference>
<dbReference type="PANTHER" id="PTHR31845:SF10">
    <property type="entry name" value="ZN(II)2CYS6 TRANSCRIPTION FACTOR (EUROFUNG)"/>
    <property type="match status" value="1"/>
</dbReference>
<dbReference type="HOGENOM" id="CLU_029460_0_0_1"/>
<sequence length="434" mass="48743">MFLDRYKDMVASVPFAIQLPLMTLDGLLSSFPILLLAAILTGSSSDPDFEKQAGEAFRHVLADRVIVRGQKSLQLLQSLLTYMTWYHHRFDPQTAQFYQLLQLANGMVADLGLPRRFAKEGTFGDRGDEDVNASRAFLLCYYLNCGGGVLGYDRPENMRCIENLRNAAKLLAEVSDRALDPEAPALVELLHIVSLHRGDGNENQSEHRVPPSRSLSGWKATYIRQETSASLRSTYHFVAAYSVLKSSSSKAMSAQDARLSFQHFKAVLSNILDQKLCYLVQLGVIEWAHLITTLFLLARLESSEVARSGTAGSFGQSLLAHQYVARFRALVDCLTTQAEASTAFRAPHLLGWLDKILTAVMQLSSSVEASHVSSSDESDHHHQESAYEIVNSFMEDRGNVRHPAPREPTNVRKQVQRKDEEDFWTDFMSDWLNW</sequence>
<dbReference type="GO" id="GO:0000976">
    <property type="term" value="F:transcription cis-regulatory region binding"/>
    <property type="evidence" value="ECO:0007669"/>
    <property type="project" value="TreeGrafter"/>
</dbReference>
<dbReference type="OrthoDB" id="5424793at2759"/>
<gene>
    <name evidence="6" type="ORF">A1O5_13105</name>
</gene>
<keyword evidence="7" id="KW-1185">Reference proteome</keyword>
<organism evidence="6 7">
    <name type="scientific">Cladophialophora psammophila CBS 110553</name>
    <dbReference type="NCBI Taxonomy" id="1182543"/>
    <lineage>
        <taxon>Eukaryota</taxon>
        <taxon>Fungi</taxon>
        <taxon>Dikarya</taxon>
        <taxon>Ascomycota</taxon>
        <taxon>Pezizomycotina</taxon>
        <taxon>Eurotiomycetes</taxon>
        <taxon>Chaetothyriomycetidae</taxon>
        <taxon>Chaetothyriales</taxon>
        <taxon>Herpotrichiellaceae</taxon>
        <taxon>Cladophialophora</taxon>
    </lineage>
</organism>
<dbReference type="eggNOG" id="ENOG502SNUJ">
    <property type="taxonomic scope" value="Eukaryota"/>
</dbReference>
<evidence type="ECO:0000313" key="6">
    <source>
        <dbReference type="EMBL" id="EXJ53653.1"/>
    </source>
</evidence>
<dbReference type="EMBL" id="AMGX01000042">
    <property type="protein sequence ID" value="EXJ53653.1"/>
    <property type="molecule type" value="Genomic_DNA"/>
</dbReference>
<dbReference type="InterPro" id="IPR051089">
    <property type="entry name" value="prtT"/>
</dbReference>
<evidence type="ECO:0000256" key="3">
    <source>
        <dbReference type="ARBA" id="ARBA00023125"/>
    </source>
</evidence>
<name>W9VDV3_9EURO</name>
<accession>W9VDV3</accession>
<dbReference type="GeneID" id="19197789"/>
<dbReference type="AlphaFoldDB" id="W9VDV3"/>
<evidence type="ECO:0000256" key="5">
    <source>
        <dbReference type="ARBA" id="ARBA00023242"/>
    </source>
</evidence>
<dbReference type="RefSeq" id="XP_007751862.1">
    <property type="nucleotide sequence ID" value="XM_007753672.1"/>
</dbReference>
<evidence type="ECO:0008006" key="8">
    <source>
        <dbReference type="Google" id="ProtNLM"/>
    </source>
</evidence>
<keyword evidence="5" id="KW-0539">Nucleus</keyword>
<dbReference type="PANTHER" id="PTHR31845">
    <property type="entry name" value="FINGER DOMAIN PROTEIN, PUTATIVE-RELATED"/>
    <property type="match status" value="1"/>
</dbReference>
<proteinExistence type="predicted"/>
<evidence type="ECO:0000256" key="1">
    <source>
        <dbReference type="ARBA" id="ARBA00004123"/>
    </source>
</evidence>
<dbReference type="Proteomes" id="UP000019471">
    <property type="component" value="Unassembled WGS sequence"/>
</dbReference>
<evidence type="ECO:0000256" key="2">
    <source>
        <dbReference type="ARBA" id="ARBA00023015"/>
    </source>
</evidence>
<keyword evidence="2" id="KW-0805">Transcription regulation</keyword>
<dbReference type="STRING" id="1182543.W9VDV3"/>
<keyword evidence="4" id="KW-0804">Transcription</keyword>
<evidence type="ECO:0000313" key="7">
    <source>
        <dbReference type="Proteomes" id="UP000019471"/>
    </source>
</evidence>
<protein>
    <recommendedName>
        <fullName evidence="8">Transcription factor domain-containing protein</fullName>
    </recommendedName>
</protein>
<evidence type="ECO:0000256" key="4">
    <source>
        <dbReference type="ARBA" id="ARBA00023163"/>
    </source>
</evidence>
<comment type="subcellular location">
    <subcellularLocation>
        <location evidence="1">Nucleus</location>
    </subcellularLocation>
</comment>
<keyword evidence="3" id="KW-0238">DNA-binding</keyword>
<dbReference type="GO" id="GO:0000981">
    <property type="term" value="F:DNA-binding transcription factor activity, RNA polymerase II-specific"/>
    <property type="evidence" value="ECO:0007669"/>
    <property type="project" value="TreeGrafter"/>
</dbReference>
<comment type="caution">
    <text evidence="6">The sequence shown here is derived from an EMBL/GenBank/DDBJ whole genome shotgun (WGS) entry which is preliminary data.</text>
</comment>